<evidence type="ECO:0000256" key="1">
    <source>
        <dbReference type="SAM" id="MobiDB-lite"/>
    </source>
</evidence>
<organism evidence="3 4">
    <name type="scientific">Sphingobium vermicomposti</name>
    <dbReference type="NCBI Taxonomy" id="529005"/>
    <lineage>
        <taxon>Bacteria</taxon>
        <taxon>Pseudomonadati</taxon>
        <taxon>Pseudomonadota</taxon>
        <taxon>Alphaproteobacteria</taxon>
        <taxon>Sphingomonadales</taxon>
        <taxon>Sphingomonadaceae</taxon>
        <taxon>Sphingobium</taxon>
    </lineage>
</organism>
<comment type="caution">
    <text evidence="3">The sequence shown here is derived from an EMBL/GenBank/DDBJ whole genome shotgun (WGS) entry which is preliminary data.</text>
</comment>
<evidence type="ECO:0000256" key="2">
    <source>
        <dbReference type="SAM" id="Phobius"/>
    </source>
</evidence>
<accession>A0A846MGQ0</accession>
<proteinExistence type="predicted"/>
<dbReference type="RefSeq" id="WP_167302713.1">
    <property type="nucleotide sequence ID" value="NZ_JAASQR010000002.1"/>
</dbReference>
<dbReference type="Proteomes" id="UP000576821">
    <property type="component" value="Unassembled WGS sequence"/>
</dbReference>
<name>A0A846MGQ0_9SPHN</name>
<gene>
    <name evidence="3" type="ORF">FHS54_001182</name>
</gene>
<evidence type="ECO:0000313" key="3">
    <source>
        <dbReference type="EMBL" id="NIJ16216.1"/>
    </source>
</evidence>
<reference evidence="3 4" key="1">
    <citation type="submission" date="2020-03" db="EMBL/GenBank/DDBJ databases">
        <title>Genomic Encyclopedia of Type Strains, Phase IV (KMG-IV): sequencing the most valuable type-strain genomes for metagenomic binning, comparative biology and taxonomic classification.</title>
        <authorList>
            <person name="Goeker M."/>
        </authorList>
    </citation>
    <scope>NUCLEOTIDE SEQUENCE [LARGE SCALE GENOMIC DNA]</scope>
    <source>
        <strain evidence="3 4">DSM 21299</strain>
    </source>
</reference>
<dbReference type="EMBL" id="JAASQR010000002">
    <property type="protein sequence ID" value="NIJ16216.1"/>
    <property type="molecule type" value="Genomic_DNA"/>
</dbReference>
<feature type="region of interest" description="Disordered" evidence="1">
    <location>
        <begin position="1"/>
        <end position="20"/>
    </location>
</feature>
<dbReference type="AlphaFoldDB" id="A0A846MGQ0"/>
<keyword evidence="4" id="KW-1185">Reference proteome</keyword>
<protein>
    <submittedName>
        <fullName evidence="3">Uncharacterized protein</fullName>
    </submittedName>
</protein>
<keyword evidence="2" id="KW-1133">Transmembrane helix</keyword>
<sequence length="77" mass="8381">MTDLPPEADDKSPTTIGLQVTPRHDNISVNTIDHSSSARWRILSAERAEAGIELLSRWAGPAALITAVAGIAWWIFD</sequence>
<keyword evidence="2" id="KW-0812">Transmembrane</keyword>
<evidence type="ECO:0000313" key="4">
    <source>
        <dbReference type="Proteomes" id="UP000576821"/>
    </source>
</evidence>
<feature type="transmembrane region" description="Helical" evidence="2">
    <location>
        <begin position="58"/>
        <end position="76"/>
    </location>
</feature>
<keyword evidence="2" id="KW-0472">Membrane</keyword>